<name>A0ABX5VVV9_9PROT</name>
<dbReference type="SUPFAM" id="SSF51735">
    <property type="entry name" value="NAD(P)-binding Rossmann-fold domains"/>
    <property type="match status" value="1"/>
</dbReference>
<reference evidence="2 3" key="1">
    <citation type="journal article" date="2019" name="ISME J.">
        <title>Evolution in action: habitat transition from sediment to the pelagial leads to genome streamlining in Methylophilaceae.</title>
        <authorList>
            <person name="Salcher M."/>
            <person name="Schaefle D."/>
            <person name="Kaspar M."/>
            <person name="Neuenschwander S.M."/>
            <person name="Ghai R."/>
        </authorList>
    </citation>
    <scope>NUCLEOTIDE SEQUENCE [LARGE SCALE GENOMIC DNA]</scope>
    <source>
        <strain evidence="2 3">MMS-VI-25</strain>
    </source>
</reference>
<gene>
    <name evidence="2" type="primary">rfbG</name>
    <name evidence="2" type="ORF">FIT74_04265</name>
</gene>
<dbReference type="InterPro" id="IPR016040">
    <property type="entry name" value="NAD(P)-bd_dom"/>
</dbReference>
<dbReference type="PANTHER" id="PTHR43000">
    <property type="entry name" value="DTDP-D-GLUCOSE 4,6-DEHYDRATASE-RELATED"/>
    <property type="match status" value="1"/>
</dbReference>
<evidence type="ECO:0000313" key="2">
    <source>
        <dbReference type="EMBL" id="QDC61882.1"/>
    </source>
</evidence>
<evidence type="ECO:0000313" key="3">
    <source>
        <dbReference type="Proteomes" id="UP000312702"/>
    </source>
</evidence>
<protein>
    <submittedName>
        <fullName evidence="2">CDP-glucose 4,6-dehydratase</fullName>
        <ecNumber evidence="2">4.2.1.45</ecNumber>
    </submittedName>
</protein>
<dbReference type="InterPro" id="IPR036291">
    <property type="entry name" value="NAD(P)-bd_dom_sf"/>
</dbReference>
<keyword evidence="2" id="KW-0456">Lyase</keyword>
<evidence type="ECO:0000259" key="1">
    <source>
        <dbReference type="Pfam" id="PF16363"/>
    </source>
</evidence>
<keyword evidence="3" id="KW-1185">Reference proteome</keyword>
<accession>A0ABX5VVV9</accession>
<organism evidence="2 3">
    <name type="scientific">Candidatus Methylopumilus universalis</name>
    <dbReference type="NCBI Taxonomy" id="2588536"/>
    <lineage>
        <taxon>Bacteria</taxon>
        <taxon>Pseudomonadati</taxon>
        <taxon>Pseudomonadota</taxon>
        <taxon>Betaproteobacteria</taxon>
        <taxon>Nitrosomonadales</taxon>
        <taxon>Methylophilaceae</taxon>
        <taxon>Candidatus Methylopumilus</taxon>
    </lineage>
</organism>
<dbReference type="EC" id="4.2.1.45" evidence="2"/>
<feature type="domain" description="NAD(P)-binding" evidence="1">
    <location>
        <begin position="14"/>
        <end position="324"/>
    </location>
</feature>
<dbReference type="EMBL" id="CP040973">
    <property type="protein sequence ID" value="QDC61882.1"/>
    <property type="molecule type" value="Genomic_DNA"/>
</dbReference>
<dbReference type="GO" id="GO:0047733">
    <property type="term" value="F:CDP-glucose 4,6-dehydratase activity"/>
    <property type="evidence" value="ECO:0007669"/>
    <property type="project" value="UniProtKB-EC"/>
</dbReference>
<proteinExistence type="predicted"/>
<dbReference type="Gene3D" id="3.40.50.720">
    <property type="entry name" value="NAD(P)-binding Rossmann-like Domain"/>
    <property type="match status" value="1"/>
</dbReference>
<dbReference type="InterPro" id="IPR013445">
    <property type="entry name" value="CDP_4_6_deHydtase"/>
</dbReference>
<dbReference type="Gene3D" id="3.90.25.10">
    <property type="entry name" value="UDP-galactose 4-epimerase, domain 1"/>
    <property type="match status" value="1"/>
</dbReference>
<sequence>MDSYLGVFRGKRILVTGHTGFKGSWITLILTSLGAEVMGYALPPDYEDAHFELLKLEKSIKHVCADICDAGRLIAEVNAFKPEIVFHLAAQAIVRASYVDPKRTFDTNIGGGVNLLEAVRQCESVKALVFITSDKCYENLEWIWGYRESDAMGGHDPYSASKGAMELVFSSYLRSFFAERPNFGAATARAGNVIGGGDWALNRIVPDCIRAILSGNPIKIRSPHATRPWQHVLEPISGYLKLGASLYKEGHAFDGAWNFGPHVGDVRTVLDVANAIASPFDGGNVVVEEVQSMPHEAGLLQLNSDKSRQLLGWDTRWNFDQTIAYTGGWYKAVHVEKRSPEAISREQISKYFGGQL</sequence>
<dbReference type="Pfam" id="PF16363">
    <property type="entry name" value="GDP_Man_Dehyd"/>
    <property type="match status" value="1"/>
</dbReference>
<dbReference type="Proteomes" id="UP000312702">
    <property type="component" value="Chromosome"/>
</dbReference>
<dbReference type="NCBIfam" id="TIGR02622">
    <property type="entry name" value="CDP_4_6_dhtase"/>
    <property type="match status" value="1"/>
</dbReference>